<keyword evidence="8" id="KW-1185">Reference proteome</keyword>
<dbReference type="InterPro" id="IPR013043">
    <property type="entry name" value="DUF1595"/>
</dbReference>
<feature type="domain" description="DUF1585" evidence="2">
    <location>
        <begin position="738"/>
        <end position="811"/>
    </location>
</feature>
<reference evidence="7 8" key="1">
    <citation type="submission" date="2019-02" db="EMBL/GenBank/DDBJ databases">
        <title>Deep-cultivation of Planctomycetes and their phenomic and genomic characterization uncovers novel biology.</title>
        <authorList>
            <person name="Wiegand S."/>
            <person name="Jogler M."/>
            <person name="Boedeker C."/>
            <person name="Pinto D."/>
            <person name="Vollmers J."/>
            <person name="Rivas-Marin E."/>
            <person name="Kohn T."/>
            <person name="Peeters S.H."/>
            <person name="Heuer A."/>
            <person name="Rast P."/>
            <person name="Oberbeckmann S."/>
            <person name="Bunk B."/>
            <person name="Jeske O."/>
            <person name="Meyerdierks A."/>
            <person name="Storesund J.E."/>
            <person name="Kallscheuer N."/>
            <person name="Luecker S."/>
            <person name="Lage O.M."/>
            <person name="Pohl T."/>
            <person name="Merkel B.J."/>
            <person name="Hornburger P."/>
            <person name="Mueller R.-W."/>
            <person name="Bruemmer F."/>
            <person name="Labrenz M."/>
            <person name="Spormann A.M."/>
            <person name="Op den Camp H."/>
            <person name="Overmann J."/>
            <person name="Amann R."/>
            <person name="Jetten M.S.M."/>
            <person name="Mascher T."/>
            <person name="Medema M.H."/>
            <person name="Devos D.P."/>
            <person name="Kaster A.-K."/>
            <person name="Ovreas L."/>
            <person name="Rohde M."/>
            <person name="Galperin M.Y."/>
            <person name="Jogler C."/>
        </authorList>
    </citation>
    <scope>NUCLEOTIDE SEQUENCE [LARGE SCALE GENOMIC DNA]</scope>
    <source>
        <strain evidence="7 8">Q31a</strain>
    </source>
</reference>
<feature type="domain" description="DUF1587" evidence="3">
    <location>
        <begin position="157"/>
        <end position="221"/>
    </location>
</feature>
<evidence type="ECO:0000259" key="3">
    <source>
        <dbReference type="Pfam" id="PF07626"/>
    </source>
</evidence>
<dbReference type="InterPro" id="IPR013039">
    <property type="entry name" value="DUF1588"/>
</dbReference>
<evidence type="ECO:0000313" key="7">
    <source>
        <dbReference type="EMBL" id="QDV28069.1"/>
    </source>
</evidence>
<evidence type="ECO:0008006" key="9">
    <source>
        <dbReference type="Google" id="ProtNLM"/>
    </source>
</evidence>
<dbReference type="OrthoDB" id="175242at2"/>
<dbReference type="Pfam" id="PF07624">
    <property type="entry name" value="PSD2"/>
    <property type="match status" value="1"/>
</dbReference>
<feature type="domain" description="DUF1588" evidence="4">
    <location>
        <begin position="626"/>
        <end position="725"/>
    </location>
</feature>
<evidence type="ECO:0000259" key="4">
    <source>
        <dbReference type="Pfam" id="PF07627"/>
    </source>
</evidence>
<feature type="domain" description="DUF1592" evidence="5">
    <location>
        <begin position="455"/>
        <end position="582"/>
    </location>
</feature>
<dbReference type="AlphaFoldDB" id="A0A518GHJ4"/>
<organism evidence="7 8">
    <name type="scientific">Aureliella helgolandensis</name>
    <dbReference type="NCBI Taxonomy" id="2527968"/>
    <lineage>
        <taxon>Bacteria</taxon>
        <taxon>Pseudomonadati</taxon>
        <taxon>Planctomycetota</taxon>
        <taxon>Planctomycetia</taxon>
        <taxon>Pirellulales</taxon>
        <taxon>Pirellulaceae</taxon>
        <taxon>Aureliella</taxon>
    </lineage>
</organism>
<proteinExistence type="predicted"/>
<evidence type="ECO:0000313" key="8">
    <source>
        <dbReference type="Proteomes" id="UP000318017"/>
    </source>
</evidence>
<dbReference type="InterPro" id="IPR013042">
    <property type="entry name" value="DUF1592"/>
</dbReference>
<dbReference type="Proteomes" id="UP000318017">
    <property type="component" value="Chromosome"/>
</dbReference>
<dbReference type="Pfam" id="PF07637">
    <property type="entry name" value="PSD5"/>
    <property type="match status" value="1"/>
</dbReference>
<protein>
    <recommendedName>
        <fullName evidence="9">Planctomycete cytochrome C</fullName>
    </recommendedName>
</protein>
<evidence type="ECO:0000259" key="6">
    <source>
        <dbReference type="Pfam" id="PF07637"/>
    </source>
</evidence>
<evidence type="ECO:0000259" key="2">
    <source>
        <dbReference type="Pfam" id="PF07624"/>
    </source>
</evidence>
<gene>
    <name evidence="7" type="ORF">Q31a_64620</name>
</gene>
<dbReference type="InterPro" id="IPR011478">
    <property type="entry name" value="DUF1585"/>
</dbReference>
<feature type="chain" id="PRO_5021879137" description="Planctomycete cytochrome C" evidence="1">
    <location>
        <begin position="32"/>
        <end position="822"/>
    </location>
</feature>
<feature type="domain" description="DUF1595" evidence="6">
    <location>
        <begin position="367"/>
        <end position="427"/>
    </location>
</feature>
<dbReference type="Pfam" id="PF07626">
    <property type="entry name" value="PSD3"/>
    <property type="match status" value="1"/>
</dbReference>
<dbReference type="KEGG" id="ahel:Q31a_64620"/>
<keyword evidence="1" id="KW-0732">Signal</keyword>
<dbReference type="Pfam" id="PF07627">
    <property type="entry name" value="PSCyt3"/>
    <property type="match status" value="1"/>
</dbReference>
<evidence type="ECO:0000259" key="5">
    <source>
        <dbReference type="Pfam" id="PF07631"/>
    </source>
</evidence>
<name>A0A518GHJ4_9BACT</name>
<accession>A0A518GHJ4</accession>
<dbReference type="EMBL" id="CP036298">
    <property type="protein sequence ID" value="QDV28069.1"/>
    <property type="molecule type" value="Genomic_DNA"/>
</dbReference>
<feature type="signal peptide" evidence="1">
    <location>
        <begin position="1"/>
        <end position="31"/>
    </location>
</feature>
<dbReference type="Pfam" id="PF07631">
    <property type="entry name" value="PSD4"/>
    <property type="match status" value="1"/>
</dbReference>
<dbReference type="InterPro" id="IPR013036">
    <property type="entry name" value="DUF1587"/>
</dbReference>
<sequence precursor="true">MAFSRFDARPCMLGLLILQWLGHASPNPVFAEDSTNTVEVAAADDASAAASQLAAEVEYWNQEVRPFLQTYCYDCHSGEGSEADIDFSVYDSPEQLTSQRPRWNQVRGMLEIGAMPPADYDPLPELKEREVIADWIDRKINSVDCNVVHDPGRVTLRRLNRVEYDNTLRDLLGVDFSVSEMIGFPSDDVGNGFDNQGDVLTLSPLQLEKYLAAAQTVTDRILVLDPTPLLTQQVSGKGLFATEQFDAPFDFAAGSYRIEVSMEYGDNNDQTVPVALLLDGQEIQRWDVGGLRAVYKARHDFPAGQGKLSVRFVEDPNTEETRDKDRRILIEYLKLNGPKDGEPVYPLHHQRIVSSVPSAEKSVEQAALEIFQPMIRRAFRREPREIDVSRVVGLVKMASEQGESFPKAVSYGIQSILVSPNFLFRIENTPSQSEEEKEEVAASDPANPATATEALNDYALASRLSYFLWASMPDDELLDLARDGQLHHPETLKQQSLRMLKDPKSKMLVERFFGQMLGLGNLKVADPDKKKFPLWNDRLRDAMRKETHLFCQELIQEDLPLTTLLNGNFTFVNPRLAELYGMQFDGRAPADLYQVGDDQKSRRKNDRSGVYEDEDRWIRVELPSARRGVLTQASILTLTSHPTTTSPVKRGTWILENIFGDPPPPAPPNVPAFGDTQTEHGNLSLREQLAIHRANPSCASCHNVMDPLGLGFEHYDPIGSWRDKDNGHEIDAAGKLADGRTFNGSNELVALLESSIPQISRHFSSKLLTYALGRGLEPYDYCAIDDITASAAENEYRLSSFVQAVVTSEPFSKRRIFRENQE</sequence>
<evidence type="ECO:0000256" key="1">
    <source>
        <dbReference type="SAM" id="SignalP"/>
    </source>
</evidence>
<dbReference type="RefSeq" id="WP_145086445.1">
    <property type="nucleotide sequence ID" value="NZ_CP036298.1"/>
</dbReference>